<evidence type="ECO:0000256" key="2">
    <source>
        <dbReference type="SAM" id="SignalP"/>
    </source>
</evidence>
<feature type="chain" id="PRO_5029883020" evidence="2">
    <location>
        <begin position="22"/>
        <end position="366"/>
    </location>
</feature>
<keyword evidence="2" id="KW-0732">Signal</keyword>
<dbReference type="OrthoDB" id="10465078at2759"/>
<accession>A0A7J6L266</accession>
<reference evidence="3 4" key="1">
    <citation type="submission" date="2020-04" db="EMBL/GenBank/DDBJ databases">
        <title>Perkinsus olseni comparative genomics.</title>
        <authorList>
            <person name="Bogema D.R."/>
        </authorList>
    </citation>
    <scope>NUCLEOTIDE SEQUENCE [LARGE SCALE GENOMIC DNA]</scope>
    <source>
        <strain evidence="3">ATCC PRA-179</strain>
    </source>
</reference>
<protein>
    <submittedName>
        <fullName evidence="3">Uncharacterized protein</fullName>
    </submittedName>
</protein>
<feature type="signal peptide" evidence="2">
    <location>
        <begin position="1"/>
        <end position="21"/>
    </location>
</feature>
<feature type="region of interest" description="Disordered" evidence="1">
    <location>
        <begin position="346"/>
        <end position="366"/>
    </location>
</feature>
<evidence type="ECO:0000313" key="3">
    <source>
        <dbReference type="EMBL" id="KAF4652776.1"/>
    </source>
</evidence>
<dbReference type="EMBL" id="JABAHT010000686">
    <property type="protein sequence ID" value="KAF4652776.1"/>
    <property type="molecule type" value="Genomic_DNA"/>
</dbReference>
<dbReference type="Proteomes" id="UP000570595">
    <property type="component" value="Unassembled WGS sequence"/>
</dbReference>
<dbReference type="AlphaFoldDB" id="A0A7J6L266"/>
<comment type="caution">
    <text evidence="3">The sequence shown here is derived from an EMBL/GenBank/DDBJ whole genome shotgun (WGS) entry which is preliminary data.</text>
</comment>
<evidence type="ECO:0000256" key="1">
    <source>
        <dbReference type="SAM" id="MobiDB-lite"/>
    </source>
</evidence>
<gene>
    <name evidence="3" type="ORF">FOZ61_009420</name>
</gene>
<sequence length="366" mass="40378">MWPPSLLFSVAFAVISGGGLPLKLPAGIYTNQGPIEGIGRLKGIQFHARDDEQGEHSEVKLRLAGSLDDYDLVFSMVDYCTVKAAITDWESSNRDSISRGRCLTFRPTSGTQADRLSNAITVIYRALRMPTDWTVYMGKEKSCEGCKGKTRLVHPVPLKRLNSSSLGGGDPMFRPALLNDTAVEAAQSTVIFRRDPVLTRIILPRTGKLVNKFDTSELDGIVLDITGSPDGLQGTLMVYRVSGEPIEQIITGPHVTYNDDIPPFYSATLELPPLPLLYGVNDCWRLRGTDDDDKSVRDFVIAAVLVLGFGDMGAEDIRLCFANWEWKLHLGSTSTVMVYERASPAKRKRSLSQHDEGSPTKRFQAP</sequence>
<proteinExistence type="predicted"/>
<name>A0A7J6L266_PEROL</name>
<evidence type="ECO:0000313" key="4">
    <source>
        <dbReference type="Proteomes" id="UP000570595"/>
    </source>
</evidence>
<organism evidence="3 4">
    <name type="scientific">Perkinsus olseni</name>
    <name type="common">Perkinsus atlanticus</name>
    <dbReference type="NCBI Taxonomy" id="32597"/>
    <lineage>
        <taxon>Eukaryota</taxon>
        <taxon>Sar</taxon>
        <taxon>Alveolata</taxon>
        <taxon>Perkinsozoa</taxon>
        <taxon>Perkinsea</taxon>
        <taxon>Perkinsida</taxon>
        <taxon>Perkinsidae</taxon>
        <taxon>Perkinsus</taxon>
    </lineage>
</organism>